<dbReference type="OrthoDB" id="5430717at2759"/>
<reference evidence="3 4" key="1">
    <citation type="submission" date="2015-09" db="EMBL/GenBank/DDBJ databases">
        <title>Draft genome of a European isolate of the apple canker pathogen Neonectria ditissima.</title>
        <authorList>
            <person name="Gomez-Cortecero A."/>
            <person name="Harrison R.J."/>
            <person name="Armitage A.D."/>
        </authorList>
    </citation>
    <scope>NUCLEOTIDE SEQUENCE [LARGE SCALE GENOMIC DNA]</scope>
    <source>
        <strain evidence="3 4">R09/05</strain>
    </source>
</reference>
<name>A0A0N8H664_9HYPO</name>
<keyword evidence="1" id="KW-0175">Coiled coil</keyword>
<evidence type="ECO:0000256" key="1">
    <source>
        <dbReference type="SAM" id="Coils"/>
    </source>
</evidence>
<sequence length="438" mass="48924">MADSGWLRFLGGNRSRTSKTLSSPRSEPGLRLLHHSHGHEEYNAHHQRRAVSRLSSWHGLMKPSPTNTRTNDEPGSNFFKGGAELTWHSPSVDQMVDTLRVIMMAKPVLEPLPIEYHSHILHLIEGYSLVKRRLMEIEKEQEETERLRHAEHENFRLKQEDWMIREARYKAEVKRLEVVIHQTSDTGLEAVALARSGSLLRDERHNSARALTGTKGADGYYYFPPLVSSALLSSVGSACKPISHAVDSGLMLMVVSGEMDGSGCGNEPSHGRMLGHHRSIRMNLPPSIIVYELITRRAVSRPRIVDANSDVKLSMQLRETMKADFQGRRRVRRRGESTAIPGREFNTFQPTSKSSGTGGMAQHEDREIGQQPNNASRSLEDGDGSSVQPYPTGHRRVFSFVPGDDRSTIPVFKATNLAADGVKGGVELRESGRACETR</sequence>
<protein>
    <submittedName>
        <fullName evidence="3">Uncharacterized protein</fullName>
    </submittedName>
</protein>
<comment type="caution">
    <text evidence="3">The sequence shown here is derived from an EMBL/GenBank/DDBJ whole genome shotgun (WGS) entry which is preliminary data.</text>
</comment>
<feature type="region of interest" description="Disordered" evidence="2">
    <location>
        <begin position="324"/>
        <end position="405"/>
    </location>
</feature>
<evidence type="ECO:0000256" key="2">
    <source>
        <dbReference type="SAM" id="MobiDB-lite"/>
    </source>
</evidence>
<proteinExistence type="predicted"/>
<feature type="coiled-coil region" evidence="1">
    <location>
        <begin position="127"/>
        <end position="160"/>
    </location>
</feature>
<evidence type="ECO:0000313" key="4">
    <source>
        <dbReference type="Proteomes" id="UP000050424"/>
    </source>
</evidence>
<keyword evidence="4" id="KW-1185">Reference proteome</keyword>
<feature type="compositionally biased region" description="Polar residues" evidence="2">
    <location>
        <begin position="346"/>
        <end position="355"/>
    </location>
</feature>
<dbReference type="Proteomes" id="UP000050424">
    <property type="component" value="Unassembled WGS sequence"/>
</dbReference>
<organism evidence="3 4">
    <name type="scientific">Neonectria ditissima</name>
    <dbReference type="NCBI Taxonomy" id="78410"/>
    <lineage>
        <taxon>Eukaryota</taxon>
        <taxon>Fungi</taxon>
        <taxon>Dikarya</taxon>
        <taxon>Ascomycota</taxon>
        <taxon>Pezizomycotina</taxon>
        <taxon>Sordariomycetes</taxon>
        <taxon>Hypocreomycetidae</taxon>
        <taxon>Hypocreales</taxon>
        <taxon>Nectriaceae</taxon>
        <taxon>Neonectria</taxon>
    </lineage>
</organism>
<evidence type="ECO:0000313" key="3">
    <source>
        <dbReference type="EMBL" id="KPM38100.1"/>
    </source>
</evidence>
<gene>
    <name evidence="3" type="ORF">AK830_g8464</name>
</gene>
<dbReference type="STRING" id="78410.A0A0N8H664"/>
<accession>A0A0N8H664</accession>
<dbReference type="AlphaFoldDB" id="A0A0N8H664"/>
<dbReference type="EMBL" id="LKCW01000144">
    <property type="protein sequence ID" value="KPM38100.1"/>
    <property type="molecule type" value="Genomic_DNA"/>
</dbReference>